<dbReference type="InterPro" id="IPR027463">
    <property type="entry name" value="AcrB_DN_DC_subdom"/>
</dbReference>
<feature type="transmembrane region" description="Helical" evidence="1">
    <location>
        <begin position="590"/>
        <end position="610"/>
    </location>
</feature>
<protein>
    <submittedName>
        <fullName evidence="2">Efflux RND transporter permease subunit</fullName>
    </submittedName>
</protein>
<dbReference type="EMBL" id="JAGQHS010000414">
    <property type="protein sequence ID" value="MCA9759626.1"/>
    <property type="molecule type" value="Genomic_DNA"/>
</dbReference>
<name>A0A956NIY2_UNCEI</name>
<feature type="transmembrane region" description="Helical" evidence="1">
    <location>
        <begin position="52"/>
        <end position="71"/>
    </location>
</feature>
<reference evidence="2" key="1">
    <citation type="submission" date="2020-04" db="EMBL/GenBank/DDBJ databases">
        <authorList>
            <person name="Zhang T."/>
        </authorList>
    </citation>
    <scope>NUCLEOTIDE SEQUENCE</scope>
    <source>
        <strain evidence="2">HKST-UBA02</strain>
    </source>
</reference>
<proteinExistence type="predicted"/>
<dbReference type="Gene3D" id="3.30.2090.10">
    <property type="entry name" value="Multidrug efflux transporter AcrB TolC docking domain, DN and DC subdomains"/>
    <property type="match status" value="1"/>
</dbReference>
<dbReference type="PANTHER" id="PTHR32063">
    <property type="match status" value="1"/>
</dbReference>
<feature type="transmembrane region" description="Helical" evidence="1">
    <location>
        <begin position="622"/>
        <end position="638"/>
    </location>
</feature>
<sequence>LNQRWAGSLAKREEDGDREIAPDEVAHLVDEMPDLGTPPRGLERFFYGLQRAWWVLVPALLGLLVWSGYLYDKKVIKGGFWQIPSQEELFLYMRLPEGTDVEVTSETLALFEEPLLPIPEGARMQTQAFGYQGFIRIEFDDELLASHYPLLYRELLTEQADKTGGSGIFIRGFSSQPYMKGTFGGAGLNSLIKITGYNSKTLMELANDTLARTERNRRVRNARITTSSGFRSSDQEEAVIRLRRDKLAEHDLGVVQVVGHIRRMLGVDTPWRMFVDGEREQIQLIYEDSESIQYGDLADRVILSPSGEKVRIGDLVSIDLERSPGDITRDNQRYSVQVNWEYVGTERMRSSYLKDILAGIELPYGYTAEESERQFFTPEEEEELTLMVVLAAVFIFMILAALFESISLPILVMLSLPMALVGVVVLFWLTSSDFDSSARIGLVLLFGIVVNNAILLVSRFRHEAESILRLKLGGEPAKSRSLLPGLTKQLGGSDLGIFPPAERVDLLRRAVARGTRIKLRSILLTTGTTLVGLLPLLLFRDDTEGRDIWVNLALSSTGGLASSLVLILLMVPVLYTLFVRLGWDARVMYGVRVGSAFGIAIGAFEAWRQITGSFQGEWPSDIAMPVFALGLILALAIYRSVASSVRFGDGWIVGLFYSATAAALHLGIVRGALQFLDEDALETIGERTKNLLEQLATSRGWMEKLIVPETIAMLGAGILLSLLLAAFFQKRSIVQAADLPESTPPVGPPMGPSS</sequence>
<feature type="transmembrane region" description="Helical" evidence="1">
    <location>
        <begin position="705"/>
        <end position="728"/>
    </location>
</feature>
<evidence type="ECO:0000256" key="1">
    <source>
        <dbReference type="SAM" id="Phobius"/>
    </source>
</evidence>
<dbReference type="Pfam" id="PF00873">
    <property type="entry name" value="ACR_tran"/>
    <property type="match status" value="2"/>
</dbReference>
<dbReference type="SUPFAM" id="SSF82866">
    <property type="entry name" value="Multidrug efflux transporter AcrB transmembrane domain"/>
    <property type="match status" value="1"/>
</dbReference>
<evidence type="ECO:0000313" key="3">
    <source>
        <dbReference type="Proteomes" id="UP000739538"/>
    </source>
</evidence>
<keyword evidence="1" id="KW-1133">Transmembrane helix</keyword>
<feature type="transmembrane region" description="Helical" evidence="1">
    <location>
        <begin position="410"/>
        <end position="430"/>
    </location>
</feature>
<feature type="transmembrane region" description="Helical" evidence="1">
    <location>
        <begin position="650"/>
        <end position="673"/>
    </location>
</feature>
<evidence type="ECO:0000313" key="2">
    <source>
        <dbReference type="EMBL" id="MCA9759626.1"/>
    </source>
</evidence>
<feature type="transmembrane region" description="Helical" evidence="1">
    <location>
        <begin position="559"/>
        <end position="578"/>
    </location>
</feature>
<dbReference type="GO" id="GO:0005886">
    <property type="term" value="C:plasma membrane"/>
    <property type="evidence" value="ECO:0007669"/>
    <property type="project" value="TreeGrafter"/>
</dbReference>
<dbReference type="Gene3D" id="3.30.70.1440">
    <property type="entry name" value="Multidrug efflux transporter AcrB pore domain"/>
    <property type="match status" value="1"/>
</dbReference>
<feature type="transmembrane region" description="Helical" evidence="1">
    <location>
        <begin position="384"/>
        <end position="403"/>
    </location>
</feature>
<dbReference type="Gene3D" id="3.30.70.1430">
    <property type="entry name" value="Multidrug efflux transporter AcrB pore domain"/>
    <property type="match status" value="1"/>
</dbReference>
<gene>
    <name evidence="2" type="ORF">KDA27_27770</name>
</gene>
<organism evidence="2 3">
    <name type="scientific">Eiseniibacteriota bacterium</name>
    <dbReference type="NCBI Taxonomy" id="2212470"/>
    <lineage>
        <taxon>Bacteria</taxon>
        <taxon>Candidatus Eiseniibacteriota</taxon>
    </lineage>
</organism>
<dbReference type="Gene3D" id="1.20.1640.10">
    <property type="entry name" value="Multidrug efflux transporter AcrB transmembrane domain"/>
    <property type="match status" value="2"/>
</dbReference>
<keyword evidence="1" id="KW-0472">Membrane</keyword>
<dbReference type="Proteomes" id="UP000739538">
    <property type="component" value="Unassembled WGS sequence"/>
</dbReference>
<dbReference type="PANTHER" id="PTHR32063:SF0">
    <property type="entry name" value="SWARMING MOTILITY PROTEIN SWRC"/>
    <property type="match status" value="1"/>
</dbReference>
<feature type="transmembrane region" description="Helical" evidence="1">
    <location>
        <begin position="436"/>
        <end position="457"/>
    </location>
</feature>
<dbReference type="InterPro" id="IPR001036">
    <property type="entry name" value="Acrflvin-R"/>
</dbReference>
<dbReference type="SUPFAM" id="SSF82714">
    <property type="entry name" value="Multidrug efflux transporter AcrB TolC docking domain, DN and DC subdomains"/>
    <property type="match status" value="1"/>
</dbReference>
<reference evidence="2" key="2">
    <citation type="journal article" date="2021" name="Microbiome">
        <title>Successional dynamics and alternative stable states in a saline activated sludge microbial community over 9 years.</title>
        <authorList>
            <person name="Wang Y."/>
            <person name="Ye J."/>
            <person name="Ju F."/>
            <person name="Liu L."/>
            <person name="Boyd J.A."/>
            <person name="Deng Y."/>
            <person name="Parks D.H."/>
            <person name="Jiang X."/>
            <person name="Yin X."/>
            <person name="Woodcroft B.J."/>
            <person name="Tyson G.W."/>
            <person name="Hugenholtz P."/>
            <person name="Polz M.F."/>
            <person name="Zhang T."/>
        </authorList>
    </citation>
    <scope>NUCLEOTIDE SEQUENCE</scope>
    <source>
        <strain evidence="2">HKST-UBA02</strain>
    </source>
</reference>
<keyword evidence="1" id="KW-0812">Transmembrane</keyword>
<dbReference type="PRINTS" id="PR00702">
    <property type="entry name" value="ACRIFLAVINRP"/>
</dbReference>
<feature type="non-terminal residue" evidence="2">
    <location>
        <position position="1"/>
    </location>
</feature>
<accession>A0A956NIY2</accession>
<comment type="caution">
    <text evidence="2">The sequence shown here is derived from an EMBL/GenBank/DDBJ whole genome shotgun (WGS) entry which is preliminary data.</text>
</comment>
<dbReference type="AlphaFoldDB" id="A0A956NIY2"/>
<feature type="transmembrane region" description="Helical" evidence="1">
    <location>
        <begin position="517"/>
        <end position="539"/>
    </location>
</feature>
<dbReference type="GO" id="GO:0042910">
    <property type="term" value="F:xenobiotic transmembrane transporter activity"/>
    <property type="evidence" value="ECO:0007669"/>
    <property type="project" value="TreeGrafter"/>
</dbReference>